<evidence type="ECO:0000313" key="1">
    <source>
        <dbReference type="EMBL" id="KMY31825.1"/>
    </source>
</evidence>
<organism evidence="1 2">
    <name type="scientific">Lysinibacillus xylanilyticus</name>
    <dbReference type="NCBI Taxonomy" id="582475"/>
    <lineage>
        <taxon>Bacteria</taxon>
        <taxon>Bacillati</taxon>
        <taxon>Bacillota</taxon>
        <taxon>Bacilli</taxon>
        <taxon>Bacillales</taxon>
        <taxon>Bacillaceae</taxon>
        <taxon>Lysinibacillus</taxon>
    </lineage>
</organism>
<accession>A0A0K9FBH5</accession>
<dbReference type="Proteomes" id="UP000037326">
    <property type="component" value="Unassembled WGS sequence"/>
</dbReference>
<comment type="caution">
    <text evidence="1">The sequence shown here is derived from an EMBL/GenBank/DDBJ whole genome shotgun (WGS) entry which is preliminary data.</text>
</comment>
<name>A0A0K9FBH5_9BACI</name>
<sequence>MDSTPFFVSQRLAVLCFFCEVGDKLKLGDKFRKLGDKFRKLVDKFRKLVDKLKKLGDKLKKLSNKLKFRRQITELFR</sequence>
<gene>
    <name evidence="1" type="ORF">ACZ11_06450</name>
</gene>
<dbReference type="EMBL" id="LFXJ01000005">
    <property type="protein sequence ID" value="KMY31825.1"/>
    <property type="molecule type" value="Genomic_DNA"/>
</dbReference>
<proteinExistence type="predicted"/>
<dbReference type="PATRIC" id="fig|582475.4.peg.755"/>
<protein>
    <submittedName>
        <fullName evidence="1">Uncharacterized protein</fullName>
    </submittedName>
</protein>
<dbReference type="AlphaFoldDB" id="A0A0K9FBH5"/>
<reference evidence="2" key="1">
    <citation type="submission" date="2015-07" db="EMBL/GenBank/DDBJ databases">
        <authorList>
            <consortium name="Consortium for Microbial Forensics and Genomics (microFORGE)"/>
            <person name="Knight B.M."/>
            <person name="Roberts D.P."/>
            <person name="Lin D."/>
            <person name="Hari K."/>
            <person name="Fletcher J."/>
            <person name="Melcher U."/>
            <person name="Blagden T."/>
            <person name="Winegar R.A."/>
        </authorList>
    </citation>
    <scope>NUCLEOTIDE SEQUENCE [LARGE SCALE GENOMIC DNA]</scope>
    <source>
        <strain evidence="2">DSM 23493</strain>
    </source>
</reference>
<evidence type="ECO:0000313" key="2">
    <source>
        <dbReference type="Proteomes" id="UP000037326"/>
    </source>
</evidence>